<feature type="domain" description="DUF6534" evidence="2">
    <location>
        <begin position="179"/>
        <end position="263"/>
    </location>
</feature>
<name>A0A9P3LBD8_9APHY</name>
<keyword evidence="4" id="KW-1185">Reference proteome</keyword>
<gene>
    <name evidence="3" type="ORF">PsYK624_054810</name>
</gene>
<protein>
    <recommendedName>
        <fullName evidence="2">DUF6534 domain-containing protein</fullName>
    </recommendedName>
</protein>
<feature type="transmembrane region" description="Helical" evidence="1">
    <location>
        <begin position="170"/>
        <end position="194"/>
    </location>
</feature>
<dbReference type="OrthoDB" id="10422697at2759"/>
<dbReference type="AlphaFoldDB" id="A0A9P3LBD8"/>
<keyword evidence="1" id="KW-0812">Transmembrane</keyword>
<keyword evidence="1" id="KW-1133">Transmembrane helix</keyword>
<evidence type="ECO:0000313" key="4">
    <source>
        <dbReference type="Proteomes" id="UP000703269"/>
    </source>
</evidence>
<dbReference type="PANTHER" id="PTHR40465">
    <property type="entry name" value="CHROMOSOME 1, WHOLE GENOME SHOTGUN SEQUENCE"/>
    <property type="match status" value="1"/>
</dbReference>
<feature type="transmembrane region" description="Helical" evidence="1">
    <location>
        <begin position="56"/>
        <end position="87"/>
    </location>
</feature>
<evidence type="ECO:0000313" key="3">
    <source>
        <dbReference type="EMBL" id="GJE89381.1"/>
    </source>
</evidence>
<dbReference type="PANTHER" id="PTHR40465:SF1">
    <property type="entry name" value="DUF6534 DOMAIN-CONTAINING PROTEIN"/>
    <property type="match status" value="1"/>
</dbReference>
<feature type="transmembrane region" description="Helical" evidence="1">
    <location>
        <begin position="240"/>
        <end position="261"/>
    </location>
</feature>
<sequence>MNVTQPQELQGPRSPDPYLGPFLLGTVVTAISFGILCLQCFNFLQQSRRMRRSDRARVLIVLIWLLSALNVFSATWSCYLFMVTFFGNLASGVLGPIPWSVPTIIICSALSNSVVQGWFAWSIWSNFGKSRSLAVVLFLGVLTTCGFILAQGAKVAAIGQFALLHSVDWLLYTGTALDFVVNLFVTGAMGLYLSRTRRSPLYRWDYLVTGPVIYMSHTGVLCLATAFLVILIRVVRPNDFIYFGIFIPYSTMYANALVGFLNSGVIPDDPAAKPRSQHTLRGLSVLGSPAKPSSEHVIGSDLRHALDVGIESQELGDLPLAVRVETVVEKDKRMMVL</sequence>
<dbReference type="Proteomes" id="UP000703269">
    <property type="component" value="Unassembled WGS sequence"/>
</dbReference>
<reference evidence="3 4" key="1">
    <citation type="submission" date="2021-08" db="EMBL/GenBank/DDBJ databases">
        <title>Draft Genome Sequence of Phanerochaete sordida strain YK-624.</title>
        <authorList>
            <person name="Mori T."/>
            <person name="Dohra H."/>
            <person name="Suzuki T."/>
            <person name="Kawagishi H."/>
            <person name="Hirai H."/>
        </authorList>
    </citation>
    <scope>NUCLEOTIDE SEQUENCE [LARGE SCALE GENOMIC DNA]</scope>
    <source>
        <strain evidence="3 4">YK-624</strain>
    </source>
</reference>
<feature type="transmembrane region" description="Helical" evidence="1">
    <location>
        <begin position="206"/>
        <end position="234"/>
    </location>
</feature>
<feature type="transmembrane region" description="Helical" evidence="1">
    <location>
        <begin position="133"/>
        <end position="150"/>
    </location>
</feature>
<feature type="transmembrane region" description="Helical" evidence="1">
    <location>
        <begin position="22"/>
        <end position="44"/>
    </location>
</feature>
<dbReference type="InterPro" id="IPR045339">
    <property type="entry name" value="DUF6534"/>
</dbReference>
<accession>A0A9P3LBD8</accession>
<evidence type="ECO:0000259" key="2">
    <source>
        <dbReference type="Pfam" id="PF20152"/>
    </source>
</evidence>
<comment type="caution">
    <text evidence="3">The sequence shown here is derived from an EMBL/GenBank/DDBJ whole genome shotgun (WGS) entry which is preliminary data.</text>
</comment>
<dbReference type="EMBL" id="BPQB01000012">
    <property type="protein sequence ID" value="GJE89381.1"/>
    <property type="molecule type" value="Genomic_DNA"/>
</dbReference>
<organism evidence="3 4">
    <name type="scientific">Phanerochaete sordida</name>
    <dbReference type="NCBI Taxonomy" id="48140"/>
    <lineage>
        <taxon>Eukaryota</taxon>
        <taxon>Fungi</taxon>
        <taxon>Dikarya</taxon>
        <taxon>Basidiomycota</taxon>
        <taxon>Agaricomycotina</taxon>
        <taxon>Agaricomycetes</taxon>
        <taxon>Polyporales</taxon>
        <taxon>Phanerochaetaceae</taxon>
        <taxon>Phanerochaete</taxon>
    </lineage>
</organism>
<evidence type="ECO:0000256" key="1">
    <source>
        <dbReference type="SAM" id="Phobius"/>
    </source>
</evidence>
<keyword evidence="1" id="KW-0472">Membrane</keyword>
<proteinExistence type="predicted"/>
<dbReference type="Pfam" id="PF20152">
    <property type="entry name" value="DUF6534"/>
    <property type="match status" value="1"/>
</dbReference>
<feature type="transmembrane region" description="Helical" evidence="1">
    <location>
        <begin position="99"/>
        <end position="121"/>
    </location>
</feature>